<keyword evidence="1" id="KW-1133">Transmembrane helix</keyword>
<evidence type="ECO:0000313" key="2">
    <source>
        <dbReference type="EMBL" id="CAD8395616.1"/>
    </source>
</evidence>
<gene>
    <name evidence="2" type="ORF">RMAR0315_LOCUS5602</name>
</gene>
<sequence length="124" mass="12676">MACFVASSLYPSLRSSRSCSVGVGSGVGGRLMLGRSVRSRIVVGARSLSMDSGSSPPPVNLPSSALLGLASILAISTIGCIFEISSGQPQYGTPITVGILAFSAPGFLFSYYAAIKKVKGDNQV</sequence>
<reference evidence="2" key="1">
    <citation type="submission" date="2021-01" db="EMBL/GenBank/DDBJ databases">
        <authorList>
            <person name="Corre E."/>
            <person name="Pelletier E."/>
            <person name="Niang G."/>
            <person name="Scheremetjew M."/>
            <person name="Finn R."/>
            <person name="Kale V."/>
            <person name="Holt S."/>
            <person name="Cochrane G."/>
            <person name="Meng A."/>
            <person name="Brown T."/>
            <person name="Cohen L."/>
        </authorList>
    </citation>
    <scope>NUCLEOTIDE SEQUENCE</scope>
    <source>
        <strain evidence="2">UTEX LB 2760</strain>
    </source>
</reference>
<dbReference type="AlphaFoldDB" id="A0A7S0BJC2"/>
<accession>A0A7S0BJC2</accession>
<name>A0A7S0BJC2_9RHOD</name>
<keyword evidence="1" id="KW-0472">Membrane</keyword>
<feature type="transmembrane region" description="Helical" evidence="1">
    <location>
        <begin position="91"/>
        <end position="114"/>
    </location>
</feature>
<proteinExistence type="predicted"/>
<keyword evidence="1" id="KW-0812">Transmembrane</keyword>
<evidence type="ECO:0000256" key="1">
    <source>
        <dbReference type="SAM" id="Phobius"/>
    </source>
</evidence>
<dbReference type="EMBL" id="HBEK01010218">
    <property type="protein sequence ID" value="CAD8395616.1"/>
    <property type="molecule type" value="Transcribed_RNA"/>
</dbReference>
<feature type="transmembrane region" description="Helical" evidence="1">
    <location>
        <begin position="65"/>
        <end position="84"/>
    </location>
</feature>
<organism evidence="2">
    <name type="scientific">Rhodosorus marinus</name>
    <dbReference type="NCBI Taxonomy" id="101924"/>
    <lineage>
        <taxon>Eukaryota</taxon>
        <taxon>Rhodophyta</taxon>
        <taxon>Stylonematophyceae</taxon>
        <taxon>Stylonematales</taxon>
        <taxon>Stylonemataceae</taxon>
        <taxon>Rhodosorus</taxon>
    </lineage>
</organism>
<protein>
    <submittedName>
        <fullName evidence="2">Uncharacterized protein</fullName>
    </submittedName>
</protein>